<dbReference type="InterPro" id="IPR000715">
    <property type="entry name" value="Glycosyl_transferase_4"/>
</dbReference>
<sequence length="351" mass="38884">MTSITLAIATSFIITFLVIPVIIKFSKKKKKMMDTPGRRKIHKKTTPSLGGIAIFMGFFISLIIWMPIDGFQDFKFILAGVSIIFVVGMRDDIVPLKPIYKLLGQLIAASMVIILTSIGLNSFYGLFGVYELPELVSYLLTIFTIIVVTNSFNLIDGLDGLAGTIATIALSTFGIWFFLVGETLTALLALSMVGAVVAFLTFNWEPSKIFMGDTGALVIGFLFSVLAINFIDFNYQLPDTSPYKFEASITTAICIIIIPLFDTLRIFILRLSKKQSPFTPDKNHMHHALMRLGLTHSQTAIALGALNISYIVLAIVCYKLDDAIFLPLILVFSIILSLTLDFLIIRKLNRS</sequence>
<feature type="binding site" evidence="7">
    <location>
        <position position="153"/>
    </location>
    <ligand>
        <name>Mg(2+)</name>
        <dbReference type="ChEBI" id="CHEBI:18420"/>
    </ligand>
</feature>
<evidence type="ECO:0000256" key="6">
    <source>
        <dbReference type="ARBA" id="ARBA00023136"/>
    </source>
</evidence>
<comment type="caution">
    <text evidence="9">The sequence shown here is derived from an EMBL/GenBank/DDBJ whole genome shotgun (WGS) entry which is preliminary data.</text>
</comment>
<keyword evidence="6 8" id="KW-0472">Membrane</keyword>
<gene>
    <name evidence="9" type="ORF">JMN32_26385</name>
</gene>
<feature type="transmembrane region" description="Helical" evidence="8">
    <location>
        <begin position="6"/>
        <end position="25"/>
    </location>
</feature>
<keyword evidence="2" id="KW-1003">Cell membrane</keyword>
<dbReference type="RefSeq" id="WP_202859407.1">
    <property type="nucleotide sequence ID" value="NZ_JAEUGD010000067.1"/>
</dbReference>
<feature type="transmembrane region" description="Helical" evidence="8">
    <location>
        <begin position="216"/>
        <end position="235"/>
    </location>
</feature>
<evidence type="ECO:0000256" key="8">
    <source>
        <dbReference type="SAM" id="Phobius"/>
    </source>
</evidence>
<comment type="cofactor">
    <cofactor evidence="7">
        <name>Mg(2+)</name>
        <dbReference type="ChEBI" id="CHEBI:18420"/>
    </cofactor>
</comment>
<dbReference type="PANTHER" id="PTHR22926">
    <property type="entry name" value="PHOSPHO-N-ACETYLMURAMOYL-PENTAPEPTIDE-TRANSFERASE"/>
    <property type="match status" value="1"/>
</dbReference>
<protein>
    <submittedName>
        <fullName evidence="9">Undecaprenyl/decaprenyl-phosphate alpha-N-acetylglucosaminyl 1-phosphate transferase</fullName>
    </submittedName>
</protein>
<evidence type="ECO:0000256" key="1">
    <source>
        <dbReference type="ARBA" id="ARBA00004651"/>
    </source>
</evidence>
<dbReference type="CDD" id="cd06853">
    <property type="entry name" value="GT_WecA_like"/>
    <property type="match status" value="1"/>
</dbReference>
<dbReference type="InterPro" id="IPR018480">
    <property type="entry name" value="PNAcMuramoyl-5peptid_Trfase_CS"/>
</dbReference>
<dbReference type="AlphaFoldDB" id="A0A937KH64"/>
<dbReference type="PANTHER" id="PTHR22926:SF3">
    <property type="entry name" value="UNDECAPRENYL-PHOSPHATE ALPHA-N-ACETYLGLUCOSAMINYL 1-PHOSPHATE TRANSFERASE"/>
    <property type="match status" value="1"/>
</dbReference>
<dbReference type="EMBL" id="JAEUGD010000067">
    <property type="protein sequence ID" value="MBL6449868.1"/>
    <property type="molecule type" value="Genomic_DNA"/>
</dbReference>
<dbReference type="Pfam" id="PF00953">
    <property type="entry name" value="Glycos_transf_4"/>
    <property type="match status" value="1"/>
</dbReference>
<dbReference type="GO" id="GO:0016780">
    <property type="term" value="F:phosphotransferase activity, for other substituted phosphate groups"/>
    <property type="evidence" value="ECO:0007669"/>
    <property type="project" value="InterPro"/>
</dbReference>
<evidence type="ECO:0000256" key="3">
    <source>
        <dbReference type="ARBA" id="ARBA00022679"/>
    </source>
</evidence>
<organism evidence="9 10">
    <name type="scientific">Fulvivirga marina</name>
    <dbReference type="NCBI Taxonomy" id="2494733"/>
    <lineage>
        <taxon>Bacteria</taxon>
        <taxon>Pseudomonadati</taxon>
        <taxon>Bacteroidota</taxon>
        <taxon>Cytophagia</taxon>
        <taxon>Cytophagales</taxon>
        <taxon>Fulvivirgaceae</taxon>
        <taxon>Fulvivirga</taxon>
    </lineage>
</organism>
<keyword evidence="7" id="KW-0460">Magnesium</keyword>
<feature type="transmembrane region" description="Helical" evidence="8">
    <location>
        <begin position="324"/>
        <end position="345"/>
    </location>
</feature>
<evidence type="ECO:0000256" key="7">
    <source>
        <dbReference type="PIRSR" id="PIRSR600715-1"/>
    </source>
</evidence>
<proteinExistence type="predicted"/>
<feature type="transmembrane region" description="Helical" evidence="8">
    <location>
        <begin position="46"/>
        <end position="68"/>
    </location>
</feature>
<keyword evidence="5 8" id="KW-1133">Transmembrane helix</keyword>
<evidence type="ECO:0000313" key="10">
    <source>
        <dbReference type="Proteomes" id="UP000614216"/>
    </source>
</evidence>
<feature type="transmembrane region" description="Helical" evidence="8">
    <location>
        <begin position="102"/>
        <end position="123"/>
    </location>
</feature>
<keyword evidence="7" id="KW-0479">Metal-binding</keyword>
<name>A0A937KH64_9BACT</name>
<keyword evidence="3 9" id="KW-0808">Transferase</keyword>
<reference evidence="9" key="1">
    <citation type="submission" date="2021-01" db="EMBL/GenBank/DDBJ databases">
        <title>Fulvivirga kasyanovii gen. nov., sp nov., a novel member of the phylum Bacteroidetes isolated from seawater in a mussel farm.</title>
        <authorList>
            <person name="Zhao L.-H."/>
            <person name="Wang Z.-J."/>
        </authorList>
    </citation>
    <scope>NUCLEOTIDE SEQUENCE</scope>
    <source>
        <strain evidence="9">29W222</strain>
    </source>
</reference>
<evidence type="ECO:0000256" key="5">
    <source>
        <dbReference type="ARBA" id="ARBA00022989"/>
    </source>
</evidence>
<dbReference type="GO" id="GO:0046872">
    <property type="term" value="F:metal ion binding"/>
    <property type="evidence" value="ECO:0007669"/>
    <property type="project" value="UniProtKB-KW"/>
</dbReference>
<dbReference type="GO" id="GO:0071555">
    <property type="term" value="P:cell wall organization"/>
    <property type="evidence" value="ECO:0007669"/>
    <property type="project" value="TreeGrafter"/>
</dbReference>
<dbReference type="GO" id="GO:0009103">
    <property type="term" value="P:lipopolysaccharide biosynthetic process"/>
    <property type="evidence" value="ECO:0007669"/>
    <property type="project" value="TreeGrafter"/>
</dbReference>
<evidence type="ECO:0000313" key="9">
    <source>
        <dbReference type="EMBL" id="MBL6449868.1"/>
    </source>
</evidence>
<feature type="transmembrane region" description="Helical" evidence="8">
    <location>
        <begin position="300"/>
        <end position="318"/>
    </location>
</feature>
<keyword evidence="10" id="KW-1185">Reference proteome</keyword>
<keyword evidence="4 8" id="KW-0812">Transmembrane</keyword>
<feature type="transmembrane region" description="Helical" evidence="8">
    <location>
        <begin position="247"/>
        <end position="268"/>
    </location>
</feature>
<accession>A0A937KH64</accession>
<feature type="binding site" evidence="7">
    <location>
        <position position="213"/>
    </location>
    <ligand>
        <name>Mg(2+)</name>
        <dbReference type="ChEBI" id="CHEBI:18420"/>
    </ligand>
</feature>
<dbReference type="Proteomes" id="UP000614216">
    <property type="component" value="Unassembled WGS sequence"/>
</dbReference>
<feature type="transmembrane region" description="Helical" evidence="8">
    <location>
        <begin position="135"/>
        <end position="154"/>
    </location>
</feature>
<feature type="transmembrane region" description="Helical" evidence="8">
    <location>
        <begin position="161"/>
        <end position="179"/>
    </location>
</feature>
<feature type="transmembrane region" description="Helical" evidence="8">
    <location>
        <begin position="185"/>
        <end position="204"/>
    </location>
</feature>
<evidence type="ECO:0000256" key="4">
    <source>
        <dbReference type="ARBA" id="ARBA00022692"/>
    </source>
</evidence>
<dbReference type="GO" id="GO:0044038">
    <property type="term" value="P:cell wall macromolecule biosynthetic process"/>
    <property type="evidence" value="ECO:0007669"/>
    <property type="project" value="TreeGrafter"/>
</dbReference>
<dbReference type="GO" id="GO:0005886">
    <property type="term" value="C:plasma membrane"/>
    <property type="evidence" value="ECO:0007669"/>
    <property type="project" value="UniProtKB-SubCell"/>
</dbReference>
<comment type="subcellular location">
    <subcellularLocation>
        <location evidence="1">Cell membrane</location>
        <topology evidence="1">Multi-pass membrane protein</topology>
    </subcellularLocation>
</comment>
<dbReference type="PROSITE" id="PS01348">
    <property type="entry name" value="MRAY_2"/>
    <property type="match status" value="1"/>
</dbReference>
<evidence type="ECO:0000256" key="2">
    <source>
        <dbReference type="ARBA" id="ARBA00022475"/>
    </source>
</evidence>